<feature type="region of interest" description="Disordered" evidence="1">
    <location>
        <begin position="183"/>
        <end position="204"/>
    </location>
</feature>
<gene>
    <name evidence="2" type="ORF">STCU_11765</name>
</gene>
<comment type="caution">
    <text evidence="2">The sequence shown here is derived from an EMBL/GenBank/DDBJ whole genome shotgun (WGS) entry which is preliminary data.</text>
</comment>
<name>S9UM63_9TRYP</name>
<sequence>MVNFTAASGVTPALAPYSTVPSPYVPGPTFDATTFDGAALVALTSSTAYTDGRCAAARRGGTLPTSSLLGVYGPTTYAYTVSNYDPSVIGYYVGCYQPAKCGVVDMGTPSTFIIIILHRRPRTRQRRGAASWWRCTSREIRPGAIWRRAWTGASSRAAWIPAGACRRRRARWCLARRRRRSSRVSSTRRRRVSRRTPRRAPAIY</sequence>
<reference evidence="2 3" key="1">
    <citation type="journal article" date="2013" name="PLoS ONE">
        <title>Predicting the Proteins of Angomonas deanei, Strigomonas culicis and Their Respective Endosymbionts Reveals New Aspects of the Trypanosomatidae Family.</title>
        <authorList>
            <person name="Motta M.C."/>
            <person name="Martins A.C."/>
            <person name="de Souza S.S."/>
            <person name="Catta-Preta C.M."/>
            <person name="Silva R."/>
            <person name="Klein C.C."/>
            <person name="de Almeida L.G."/>
            <person name="de Lima Cunha O."/>
            <person name="Ciapina L.P."/>
            <person name="Brocchi M."/>
            <person name="Colabardini A.C."/>
            <person name="de Araujo Lima B."/>
            <person name="Machado C.R."/>
            <person name="de Almeida Soares C.M."/>
            <person name="Probst C.M."/>
            <person name="de Menezes C.B."/>
            <person name="Thompson C.E."/>
            <person name="Bartholomeu D.C."/>
            <person name="Gradia D.F."/>
            <person name="Pavoni D.P."/>
            <person name="Grisard E.C."/>
            <person name="Fantinatti-Garboggini F."/>
            <person name="Marchini F.K."/>
            <person name="Rodrigues-Luiz G.F."/>
            <person name="Wagner G."/>
            <person name="Goldman G.H."/>
            <person name="Fietto J.L."/>
            <person name="Elias M.C."/>
            <person name="Goldman M.H."/>
            <person name="Sagot M.F."/>
            <person name="Pereira M."/>
            <person name="Stoco P.H."/>
            <person name="de Mendonca-Neto R.P."/>
            <person name="Teixeira S.M."/>
            <person name="Maciel T.E."/>
            <person name="de Oliveira Mendes T.A."/>
            <person name="Urmenyi T.P."/>
            <person name="de Souza W."/>
            <person name="Schenkman S."/>
            <person name="de Vasconcelos A.T."/>
        </authorList>
    </citation>
    <scope>NUCLEOTIDE SEQUENCE [LARGE SCALE GENOMIC DNA]</scope>
</reference>
<dbReference type="Proteomes" id="UP000015354">
    <property type="component" value="Unassembled WGS sequence"/>
</dbReference>
<keyword evidence="3" id="KW-1185">Reference proteome</keyword>
<feature type="compositionally biased region" description="Basic residues" evidence="1">
    <location>
        <begin position="183"/>
        <end position="198"/>
    </location>
</feature>
<dbReference type="EMBL" id="ATMH01011746">
    <property type="protein sequence ID" value="EPY15791.1"/>
    <property type="molecule type" value="Genomic_DNA"/>
</dbReference>
<evidence type="ECO:0000313" key="2">
    <source>
        <dbReference type="EMBL" id="EPY15791.1"/>
    </source>
</evidence>
<dbReference type="AlphaFoldDB" id="S9UM63"/>
<evidence type="ECO:0000256" key="1">
    <source>
        <dbReference type="SAM" id="MobiDB-lite"/>
    </source>
</evidence>
<proteinExistence type="predicted"/>
<accession>S9UM63</accession>
<protein>
    <submittedName>
        <fullName evidence="2">Uncharacterized protein</fullName>
    </submittedName>
</protein>
<organism evidence="2 3">
    <name type="scientific">Strigomonas culicis</name>
    <dbReference type="NCBI Taxonomy" id="28005"/>
    <lineage>
        <taxon>Eukaryota</taxon>
        <taxon>Discoba</taxon>
        <taxon>Euglenozoa</taxon>
        <taxon>Kinetoplastea</taxon>
        <taxon>Metakinetoplastina</taxon>
        <taxon>Trypanosomatida</taxon>
        <taxon>Trypanosomatidae</taxon>
        <taxon>Strigomonadinae</taxon>
        <taxon>Strigomonas</taxon>
    </lineage>
</organism>
<evidence type="ECO:0000313" key="3">
    <source>
        <dbReference type="Proteomes" id="UP000015354"/>
    </source>
</evidence>